<dbReference type="CDD" id="cd18793">
    <property type="entry name" value="SF2_C_SNF"/>
    <property type="match status" value="1"/>
</dbReference>
<feature type="compositionally biased region" description="Polar residues" evidence="14">
    <location>
        <begin position="793"/>
        <end position="803"/>
    </location>
</feature>
<evidence type="ECO:0000256" key="5">
    <source>
        <dbReference type="ARBA" id="ARBA00022763"/>
    </source>
</evidence>
<feature type="region of interest" description="Disordered" evidence="14">
    <location>
        <begin position="285"/>
        <end position="310"/>
    </location>
</feature>
<feature type="region of interest" description="Disordered" evidence="14">
    <location>
        <begin position="791"/>
        <end position="827"/>
    </location>
</feature>
<dbReference type="InterPro" id="IPR000330">
    <property type="entry name" value="SNF2_N"/>
</dbReference>
<keyword evidence="10" id="KW-0067">ATP-binding</keyword>
<evidence type="ECO:0000256" key="7">
    <source>
        <dbReference type="ARBA" id="ARBA00022801"/>
    </source>
</evidence>
<evidence type="ECO:0000256" key="2">
    <source>
        <dbReference type="ARBA" id="ARBA00007025"/>
    </source>
</evidence>
<dbReference type="SMART" id="SM00490">
    <property type="entry name" value="HELICc"/>
    <property type="match status" value="1"/>
</dbReference>
<organism evidence="18 19">
    <name type="scientific">Polyrhizophydium stewartii</name>
    <dbReference type="NCBI Taxonomy" id="2732419"/>
    <lineage>
        <taxon>Eukaryota</taxon>
        <taxon>Fungi</taxon>
        <taxon>Fungi incertae sedis</taxon>
        <taxon>Chytridiomycota</taxon>
        <taxon>Chytridiomycota incertae sedis</taxon>
        <taxon>Chytridiomycetes</taxon>
        <taxon>Rhizophydiales</taxon>
        <taxon>Rhizophydiales incertae sedis</taxon>
        <taxon>Polyrhizophydium</taxon>
    </lineage>
</organism>
<feature type="compositionally biased region" description="Basic and acidic residues" evidence="14">
    <location>
        <begin position="50"/>
        <end position="65"/>
    </location>
</feature>
<dbReference type="Pfam" id="PF00176">
    <property type="entry name" value="SNF2-rel_dom"/>
    <property type="match status" value="1"/>
</dbReference>
<reference evidence="18 19" key="1">
    <citation type="submission" date="2023-09" db="EMBL/GenBank/DDBJ databases">
        <title>Pangenome analysis of Batrachochytrium dendrobatidis and related Chytrids.</title>
        <authorList>
            <person name="Yacoub M.N."/>
            <person name="Stajich J.E."/>
            <person name="James T.Y."/>
        </authorList>
    </citation>
    <scope>NUCLEOTIDE SEQUENCE [LARGE SCALE GENOMIC DNA]</scope>
    <source>
        <strain evidence="18 19">JEL0888</strain>
    </source>
</reference>
<dbReference type="Pfam" id="PF00271">
    <property type="entry name" value="Helicase_C"/>
    <property type="match status" value="1"/>
</dbReference>
<keyword evidence="3" id="KW-0479">Metal-binding</keyword>
<feature type="domain" description="RING-type" evidence="15">
    <location>
        <begin position="729"/>
        <end position="774"/>
    </location>
</feature>
<keyword evidence="6 13" id="KW-0863">Zinc-finger</keyword>
<feature type="compositionally biased region" description="Gly residues" evidence="14">
    <location>
        <begin position="145"/>
        <end position="165"/>
    </location>
</feature>
<evidence type="ECO:0000259" key="15">
    <source>
        <dbReference type="PROSITE" id="PS50089"/>
    </source>
</evidence>
<dbReference type="SMART" id="SM00487">
    <property type="entry name" value="DEXDc"/>
    <property type="match status" value="1"/>
</dbReference>
<sequence>MFVDGLELTPEEQAWLRASLAEEAALAGDEDNGDGGAGPSDSGAGTGASGRDRPPLKRQAPEPESVHPLMQRRKAAASAQDAAGPGSPGTARQKPSISFPALLGELTLPAVSMVRGPGRFATGDAIVLSRPKPPPNSRPWMAGQTGAGAGTAGGSGAAGGPGAGSGRRSTGKEHTVVRILLKKNGNEIGKLSSDCSGFIATLLDQNLCSFEGTILFAKSPAAILDEMFLSVNASFLEQAFPLSVHQQIAATDDDGVEASMHVAARKLSLTRLFARVGVPAFQESDAAQVSTKPSAGGEGDDGNASGEGNVTSGDLAVVYQRANQLDKTVGSMQPSDGMLLTLRNYQSVALAFMYAKENGDGMDAEGVSPLWTELCMACGAKFYYNKFSGELSLEAPREIHCLGGIVADEMGLGKTIEMLALIHTSRPDRTALQQPTLGKPMLLVCPLNLLAQWRDEARRAFRPETLSVETFYGGDRGAVDRHMFARASTPLIIITTYGTLASEYTRNIDASPLFAVHWHRVVLDEAHYIKERATRTAKSACALTATNRWAVTGTPIVNKLDDIYSLIRFLRVEPWCQFSFWHSLVTAPFARREPAALDVVQTILEPLIIRRTKDMRNSDGELVVSLPPKTVEIKYLEFPHEEREIYTHLAKKLLELKIIGKADHLHVFQLLMRMRQMCDHPLLIKGRSREVKESVVELDELVERYCQGMSSAYAAQVVGDISESSSRECPICFESSDGAVLLPCLHVVCQPCIEDFVSRRQESGKDDMECPICRKPCSEADIMRILVEAAPPQGQSQPRLQSLGSSEADADAEGADAGPSPAAQPTPRINLQSMSFRSSAKLSALVQDLRAMRAATPDVKAVVFSQWAGMLDLVEVVLKQNDIAFVRMDGSLPQKTRENVLRQFKTDTRIPVLIATLRSTGVGLNLIAASRVFMLDPWYNESVENQAIDRVHRLGQTREVFVTRYIVRDSVEEKMLAIQYRKSQLVGAVTGSDAQKLQLDELMALFD</sequence>
<evidence type="ECO:0000259" key="16">
    <source>
        <dbReference type="PROSITE" id="PS51192"/>
    </source>
</evidence>
<dbReference type="PROSITE" id="PS00518">
    <property type="entry name" value="ZF_RING_1"/>
    <property type="match status" value="1"/>
</dbReference>
<dbReference type="Pfam" id="PF08797">
    <property type="entry name" value="HIRAN"/>
    <property type="match status" value="1"/>
</dbReference>
<dbReference type="Gene3D" id="3.40.50.300">
    <property type="entry name" value="P-loop containing nucleotide triphosphate hydrolases"/>
    <property type="match status" value="2"/>
</dbReference>
<dbReference type="InterPro" id="IPR014905">
    <property type="entry name" value="HIRAN"/>
</dbReference>
<dbReference type="SMART" id="SM00184">
    <property type="entry name" value="RING"/>
    <property type="match status" value="1"/>
</dbReference>
<evidence type="ECO:0000256" key="14">
    <source>
        <dbReference type="SAM" id="MobiDB-lite"/>
    </source>
</evidence>
<dbReference type="InterPro" id="IPR017907">
    <property type="entry name" value="Znf_RING_CS"/>
</dbReference>
<dbReference type="InterPro" id="IPR001650">
    <property type="entry name" value="Helicase_C-like"/>
</dbReference>
<dbReference type="InterPro" id="IPR013083">
    <property type="entry name" value="Znf_RING/FYVE/PHD"/>
</dbReference>
<gene>
    <name evidence="18" type="primary">RAD5</name>
    <name evidence="18" type="ORF">HK105_203951</name>
</gene>
<keyword evidence="19" id="KW-1185">Reference proteome</keyword>
<dbReference type="Pfam" id="PF13920">
    <property type="entry name" value="zf-C3HC4_3"/>
    <property type="match status" value="1"/>
</dbReference>
<feature type="region of interest" description="Disordered" evidence="14">
    <location>
        <begin position="125"/>
        <end position="171"/>
    </location>
</feature>
<dbReference type="PANTHER" id="PTHR45626:SF22">
    <property type="entry name" value="DNA REPAIR PROTEIN RAD5"/>
    <property type="match status" value="1"/>
</dbReference>
<dbReference type="PROSITE" id="PS51194">
    <property type="entry name" value="HELICASE_CTER"/>
    <property type="match status" value="1"/>
</dbReference>
<keyword evidence="8 18" id="KW-0347">Helicase</keyword>
<dbReference type="InterPro" id="IPR027417">
    <property type="entry name" value="P-loop_NTPase"/>
</dbReference>
<accession>A0ABR4NAH7</accession>
<dbReference type="InterPro" id="IPR038718">
    <property type="entry name" value="SNF2-like_sf"/>
</dbReference>
<comment type="caution">
    <text evidence="18">The sequence shown here is derived from an EMBL/GenBank/DDBJ whole genome shotgun (WGS) entry which is preliminary data.</text>
</comment>
<dbReference type="Proteomes" id="UP001527925">
    <property type="component" value="Unassembled WGS sequence"/>
</dbReference>
<evidence type="ECO:0000256" key="11">
    <source>
        <dbReference type="ARBA" id="ARBA00023204"/>
    </source>
</evidence>
<comment type="subcellular location">
    <subcellularLocation>
        <location evidence="1">Nucleus</location>
    </subcellularLocation>
</comment>
<keyword evidence="11" id="KW-0234">DNA repair</keyword>
<evidence type="ECO:0000259" key="17">
    <source>
        <dbReference type="PROSITE" id="PS51194"/>
    </source>
</evidence>
<dbReference type="CDD" id="cd18008">
    <property type="entry name" value="DEXDc_SHPRH-like"/>
    <property type="match status" value="1"/>
</dbReference>
<dbReference type="PROSITE" id="PS51192">
    <property type="entry name" value="HELICASE_ATP_BIND_1"/>
    <property type="match status" value="1"/>
</dbReference>
<dbReference type="EMBL" id="JADGIZ020000016">
    <property type="protein sequence ID" value="KAL2916518.1"/>
    <property type="molecule type" value="Genomic_DNA"/>
</dbReference>
<dbReference type="PROSITE" id="PS50089">
    <property type="entry name" value="ZF_RING_2"/>
    <property type="match status" value="1"/>
</dbReference>
<keyword evidence="5" id="KW-0227">DNA damage</keyword>
<dbReference type="InterPro" id="IPR050628">
    <property type="entry name" value="SNF2_RAD54_helicase_TF"/>
</dbReference>
<evidence type="ECO:0000256" key="8">
    <source>
        <dbReference type="ARBA" id="ARBA00022806"/>
    </source>
</evidence>
<feature type="compositionally biased region" description="Low complexity" evidence="14">
    <location>
        <begin position="76"/>
        <end position="89"/>
    </location>
</feature>
<evidence type="ECO:0000256" key="4">
    <source>
        <dbReference type="ARBA" id="ARBA00022741"/>
    </source>
</evidence>
<dbReference type="InterPro" id="IPR049730">
    <property type="entry name" value="SNF2/RAD54-like_C"/>
</dbReference>
<dbReference type="PANTHER" id="PTHR45626">
    <property type="entry name" value="TRANSCRIPTION TERMINATION FACTOR 2-RELATED"/>
    <property type="match status" value="1"/>
</dbReference>
<feature type="domain" description="Helicase C-terminal" evidence="17">
    <location>
        <begin position="844"/>
        <end position="1003"/>
    </location>
</feature>
<keyword evidence="12" id="KW-0539">Nucleus</keyword>
<evidence type="ECO:0000256" key="9">
    <source>
        <dbReference type="ARBA" id="ARBA00022833"/>
    </source>
</evidence>
<evidence type="ECO:0000256" key="12">
    <source>
        <dbReference type="ARBA" id="ARBA00023242"/>
    </source>
</evidence>
<evidence type="ECO:0000256" key="1">
    <source>
        <dbReference type="ARBA" id="ARBA00004123"/>
    </source>
</evidence>
<comment type="similarity">
    <text evidence="2">Belongs to the SNF2/RAD54 helicase family.</text>
</comment>
<dbReference type="InterPro" id="IPR014001">
    <property type="entry name" value="Helicase_ATP-bd"/>
</dbReference>
<evidence type="ECO:0000256" key="13">
    <source>
        <dbReference type="PROSITE-ProRule" id="PRU00175"/>
    </source>
</evidence>
<dbReference type="Gene3D" id="3.40.50.10810">
    <property type="entry name" value="Tandem AAA-ATPase domain"/>
    <property type="match status" value="1"/>
</dbReference>
<feature type="compositionally biased region" description="Gly residues" evidence="14">
    <location>
        <begin position="34"/>
        <end position="48"/>
    </location>
</feature>
<name>A0ABR4NAH7_9FUNG</name>
<dbReference type="GO" id="GO:0004386">
    <property type="term" value="F:helicase activity"/>
    <property type="evidence" value="ECO:0007669"/>
    <property type="project" value="UniProtKB-KW"/>
</dbReference>
<keyword evidence="4" id="KW-0547">Nucleotide-binding</keyword>
<dbReference type="Gene3D" id="3.30.40.10">
    <property type="entry name" value="Zinc/RING finger domain, C3HC4 (zinc finger)"/>
    <property type="match status" value="1"/>
</dbReference>
<evidence type="ECO:0000313" key="18">
    <source>
        <dbReference type="EMBL" id="KAL2916518.1"/>
    </source>
</evidence>
<dbReference type="SUPFAM" id="SSF57850">
    <property type="entry name" value="RING/U-box"/>
    <property type="match status" value="1"/>
</dbReference>
<proteinExistence type="inferred from homology"/>
<feature type="domain" description="Helicase ATP-binding" evidence="16">
    <location>
        <begin position="395"/>
        <end position="573"/>
    </location>
</feature>
<protein>
    <submittedName>
        <fullName evidence="18">DNA helicase rad5</fullName>
    </submittedName>
</protein>
<keyword evidence="9" id="KW-0862">Zinc</keyword>
<dbReference type="InterPro" id="IPR001841">
    <property type="entry name" value="Znf_RING"/>
</dbReference>
<feature type="region of interest" description="Disordered" evidence="14">
    <location>
        <begin position="21"/>
        <end position="95"/>
    </location>
</feature>
<evidence type="ECO:0000256" key="6">
    <source>
        <dbReference type="ARBA" id="ARBA00022771"/>
    </source>
</evidence>
<evidence type="ECO:0000256" key="10">
    <source>
        <dbReference type="ARBA" id="ARBA00022840"/>
    </source>
</evidence>
<evidence type="ECO:0000313" key="19">
    <source>
        <dbReference type="Proteomes" id="UP001527925"/>
    </source>
</evidence>
<keyword evidence="7" id="KW-0378">Hydrolase</keyword>
<dbReference type="SUPFAM" id="SSF52540">
    <property type="entry name" value="P-loop containing nucleoside triphosphate hydrolases"/>
    <property type="match status" value="2"/>
</dbReference>
<evidence type="ECO:0000256" key="3">
    <source>
        <dbReference type="ARBA" id="ARBA00022723"/>
    </source>
</evidence>